<organism evidence="1 2">
    <name type="scientific">Colletotrichum tamarilloi</name>
    <dbReference type="NCBI Taxonomy" id="1209934"/>
    <lineage>
        <taxon>Eukaryota</taxon>
        <taxon>Fungi</taxon>
        <taxon>Dikarya</taxon>
        <taxon>Ascomycota</taxon>
        <taxon>Pezizomycotina</taxon>
        <taxon>Sordariomycetes</taxon>
        <taxon>Hypocreomycetidae</taxon>
        <taxon>Glomerellales</taxon>
        <taxon>Glomerellaceae</taxon>
        <taxon>Colletotrichum</taxon>
        <taxon>Colletotrichum acutatum species complex</taxon>
    </lineage>
</organism>
<dbReference type="GeneID" id="85407615"/>
<name>A0ABQ9R9I5_9PEZI</name>
<dbReference type="EMBL" id="MLFU01000022">
    <property type="protein sequence ID" value="KAK1498625.1"/>
    <property type="molecule type" value="Genomic_DNA"/>
</dbReference>
<evidence type="ECO:0000313" key="1">
    <source>
        <dbReference type="EMBL" id="KAK1498625.1"/>
    </source>
</evidence>
<reference evidence="1 2" key="1">
    <citation type="submission" date="2016-10" db="EMBL/GenBank/DDBJ databases">
        <title>The genome sequence of Colletotrichum fioriniae PJ7.</title>
        <authorList>
            <person name="Baroncelli R."/>
        </authorList>
    </citation>
    <scope>NUCLEOTIDE SEQUENCE [LARGE SCALE GENOMIC DNA]</scope>
    <source>
        <strain evidence="1 2">Tom-12</strain>
    </source>
</reference>
<accession>A0ABQ9R9I5</accession>
<proteinExistence type="predicted"/>
<keyword evidence="2" id="KW-1185">Reference proteome</keyword>
<protein>
    <submittedName>
        <fullName evidence="1">Uncharacterized protein</fullName>
    </submittedName>
</protein>
<sequence>MYQYSNEAANCLNSRERQCSSLRYWRRLKLKGLSGASTAHMPPLLPKRSLSIIALRSRGCSAGHGSFKYFRSSPQYQREKEY</sequence>
<evidence type="ECO:0000313" key="2">
    <source>
        <dbReference type="Proteomes" id="UP001227543"/>
    </source>
</evidence>
<dbReference type="Proteomes" id="UP001227543">
    <property type="component" value="Unassembled WGS sequence"/>
</dbReference>
<dbReference type="RefSeq" id="XP_060382115.1">
    <property type="nucleotide sequence ID" value="XM_060523377.1"/>
</dbReference>
<gene>
    <name evidence="1" type="ORF">CTAM01_07354</name>
</gene>
<comment type="caution">
    <text evidence="1">The sequence shown here is derived from an EMBL/GenBank/DDBJ whole genome shotgun (WGS) entry which is preliminary data.</text>
</comment>